<evidence type="ECO:0000256" key="1">
    <source>
        <dbReference type="SAM" id="MobiDB-lite"/>
    </source>
</evidence>
<proteinExistence type="predicted"/>
<feature type="region of interest" description="Disordered" evidence="1">
    <location>
        <begin position="207"/>
        <end position="227"/>
    </location>
</feature>
<feature type="compositionally biased region" description="Basic and acidic residues" evidence="1">
    <location>
        <begin position="216"/>
        <end position="227"/>
    </location>
</feature>
<name>A0A5J4QTP4_9ZZZZ</name>
<dbReference type="InterPro" id="IPR012910">
    <property type="entry name" value="Plug_dom"/>
</dbReference>
<dbReference type="Gene3D" id="2.170.130.10">
    <property type="entry name" value="TonB-dependent receptor, plug domain"/>
    <property type="match status" value="1"/>
</dbReference>
<dbReference type="InterPro" id="IPR008969">
    <property type="entry name" value="CarboxyPept-like_regulatory"/>
</dbReference>
<gene>
    <name evidence="3" type="ORF">EZS27_026386</name>
</gene>
<feature type="non-terminal residue" evidence="3">
    <location>
        <position position="518"/>
    </location>
</feature>
<dbReference type="PROSITE" id="PS52016">
    <property type="entry name" value="TONB_DEPENDENT_REC_3"/>
    <property type="match status" value="1"/>
</dbReference>
<dbReference type="Pfam" id="PF07715">
    <property type="entry name" value="Plug"/>
    <property type="match status" value="1"/>
</dbReference>
<dbReference type="Pfam" id="PF13715">
    <property type="entry name" value="CarbopepD_reg_2"/>
    <property type="match status" value="1"/>
</dbReference>
<protein>
    <submittedName>
        <fullName evidence="3">TonB-dependent receptor SusC</fullName>
    </submittedName>
</protein>
<dbReference type="EMBL" id="SNRY01002611">
    <property type="protein sequence ID" value="KAA6324270.1"/>
    <property type="molecule type" value="Genomic_DNA"/>
</dbReference>
<dbReference type="InterPro" id="IPR023997">
    <property type="entry name" value="TonB-dep_OMP_SusC/RagA_CS"/>
</dbReference>
<dbReference type="InterPro" id="IPR039426">
    <property type="entry name" value="TonB-dep_rcpt-like"/>
</dbReference>
<dbReference type="AlphaFoldDB" id="A0A5J4QTP4"/>
<organism evidence="3">
    <name type="scientific">termite gut metagenome</name>
    <dbReference type="NCBI Taxonomy" id="433724"/>
    <lineage>
        <taxon>unclassified sequences</taxon>
        <taxon>metagenomes</taxon>
        <taxon>organismal metagenomes</taxon>
    </lineage>
</organism>
<keyword evidence="3" id="KW-0675">Receptor</keyword>
<dbReference type="InterPro" id="IPR037066">
    <property type="entry name" value="Plug_dom_sf"/>
</dbReference>
<comment type="caution">
    <text evidence="3">The sequence shown here is derived from an EMBL/GenBank/DDBJ whole genome shotgun (WGS) entry which is preliminary data.</text>
</comment>
<accession>A0A5J4QTP4</accession>
<evidence type="ECO:0000313" key="3">
    <source>
        <dbReference type="EMBL" id="KAA6324270.1"/>
    </source>
</evidence>
<sequence length="518" mass="55508">MVMRKTMKLCRVFVLAIGLCLSGNAQANDNEQTQSAAITQQGNTLSGSVQDQFGPAIGVTVSVKGTSNGAITDIEGKFVLNGISKGDVIRITYIGYATQEITYNGQARLTVTLVEDSQALDEVVVTALGIKRDAKALGYAVSTVNAQELTKVGTPNFGSALYGKAAGVRIQAAPGGSTSAVSMTVRGLSSITGNNQPLLVIDGAPVRNGNANNGEDENKTSRGWDGDHIQGNGLIDINTEDIESISILKGAAATSLYGSEAANGVILVTSKRGVKGSGTKVDFNATLSANMVAYMPQIQTLYGPGDATTGMGTYELESGGFVERVWQGKTYKSIYNSEPRNFGPKYDGSDVLYWDGKVRKYESLTDSPWKDLFRTGFNQTYGVSITNGGEKSNTRFSYTFVDDAPNQINSDYSKHNFNLSGGVNILSNLTLDYSANYIRQSIYNRPLHVNWMVNSFSGIAGSFDDILLLKDKTVTSLGYRNVAYSPTENNSLTPNESLAFSIPYGSAMSNYLWPILAN</sequence>
<reference evidence="3" key="1">
    <citation type="submission" date="2019-03" db="EMBL/GenBank/DDBJ databases">
        <title>Single cell metagenomics reveals metabolic interactions within the superorganism composed of flagellate Streblomastix strix and complex community of Bacteroidetes bacteria on its surface.</title>
        <authorList>
            <person name="Treitli S.C."/>
            <person name="Kolisko M."/>
            <person name="Husnik F."/>
            <person name="Keeling P."/>
            <person name="Hampl V."/>
        </authorList>
    </citation>
    <scope>NUCLEOTIDE SEQUENCE</scope>
    <source>
        <strain evidence="3">STM</strain>
    </source>
</reference>
<dbReference type="SUPFAM" id="SSF56935">
    <property type="entry name" value="Porins"/>
    <property type="match status" value="1"/>
</dbReference>
<evidence type="ECO:0000259" key="2">
    <source>
        <dbReference type="Pfam" id="PF07715"/>
    </source>
</evidence>
<feature type="domain" description="TonB-dependent receptor plug" evidence="2">
    <location>
        <begin position="136"/>
        <end position="265"/>
    </location>
</feature>
<dbReference type="NCBIfam" id="TIGR04057">
    <property type="entry name" value="SusC_RagA_signa"/>
    <property type="match status" value="1"/>
</dbReference>
<dbReference type="Gene3D" id="2.60.40.1120">
    <property type="entry name" value="Carboxypeptidase-like, regulatory domain"/>
    <property type="match status" value="1"/>
</dbReference>
<dbReference type="SUPFAM" id="SSF49464">
    <property type="entry name" value="Carboxypeptidase regulatory domain-like"/>
    <property type="match status" value="1"/>
</dbReference>